<dbReference type="GeneID" id="87870915"/>
<dbReference type="AlphaFoldDB" id="A0AAJ0I3R2"/>
<evidence type="ECO:0000256" key="1">
    <source>
        <dbReference type="SAM" id="MobiDB-lite"/>
    </source>
</evidence>
<evidence type="ECO:0000313" key="3">
    <source>
        <dbReference type="Proteomes" id="UP001285908"/>
    </source>
</evidence>
<keyword evidence="3" id="KW-1185">Reference proteome</keyword>
<protein>
    <submittedName>
        <fullName evidence="2">Uncharacterized protein</fullName>
    </submittedName>
</protein>
<reference evidence="2 3" key="1">
    <citation type="journal article" date="2023" name="Mol. Phylogenet. Evol.">
        <title>Genome-scale phylogeny and comparative genomics of the fungal order Sordariales.</title>
        <authorList>
            <person name="Hensen N."/>
            <person name="Bonometti L."/>
            <person name="Westerberg I."/>
            <person name="Brannstrom I.O."/>
            <person name="Guillou S."/>
            <person name="Cros-Aarteil S."/>
            <person name="Calhoun S."/>
            <person name="Haridas S."/>
            <person name="Kuo A."/>
            <person name="Mondo S."/>
            <person name="Pangilinan J."/>
            <person name="Riley R."/>
            <person name="LaButti K."/>
            <person name="Andreopoulos B."/>
            <person name="Lipzen A."/>
            <person name="Chen C."/>
            <person name="Yan M."/>
            <person name="Daum C."/>
            <person name="Ng V."/>
            <person name="Clum A."/>
            <person name="Steindorff A."/>
            <person name="Ohm R.A."/>
            <person name="Martin F."/>
            <person name="Silar P."/>
            <person name="Natvig D.O."/>
            <person name="Lalanne C."/>
            <person name="Gautier V."/>
            <person name="Ament-Velasquez S.L."/>
            <person name="Kruys A."/>
            <person name="Hutchinson M.I."/>
            <person name="Powell A.J."/>
            <person name="Barry K."/>
            <person name="Miller A.N."/>
            <person name="Grigoriev I.V."/>
            <person name="Debuchy R."/>
            <person name="Gladieux P."/>
            <person name="Hiltunen Thoren M."/>
            <person name="Johannesson H."/>
        </authorList>
    </citation>
    <scope>NUCLEOTIDE SEQUENCE [LARGE SCALE GENOMIC DNA]</scope>
    <source>
        <strain evidence="2 3">FGSC 10403</strain>
    </source>
</reference>
<gene>
    <name evidence="2" type="ORF">B0T23DRAFT_196055</name>
</gene>
<sequence length="312" mass="34679">MFLGGNLLPLPQPKRNKTEQNSLSPPGAVADATSTTRRSNTHIRKESRTTSNHNRTVLGRQKRAPAWAKCECDLTHLDTSLVPISLVRKSNRTGGMWIQALPEHGALQRIVTLGSLRPIPRRTSRINRSTWNEGDPIVDQQGKDVLSKWPSGAQPTGRPVPRDYWRDRTSGCHALRGKNDDGGKRPKGLVYNKRKMLRGGSWTTQKGSSTIRPEPRAQLLKHQTLLLDGRPLAKRTVFPLPLLSLMFYGSIPLFRLIFPSPFAPRGAFVAGLHDISEIVPFPDNKLLGPSAHGLGAWLFDPVRTRSPLYALP</sequence>
<accession>A0AAJ0I3R2</accession>
<feature type="region of interest" description="Disordered" evidence="1">
    <location>
        <begin position="1"/>
        <end position="60"/>
    </location>
</feature>
<comment type="caution">
    <text evidence="2">The sequence shown here is derived from an EMBL/GenBank/DDBJ whole genome shotgun (WGS) entry which is preliminary data.</text>
</comment>
<dbReference type="EMBL" id="JAULSX010000006">
    <property type="protein sequence ID" value="KAK3489200.1"/>
    <property type="molecule type" value="Genomic_DNA"/>
</dbReference>
<dbReference type="RefSeq" id="XP_062690907.1">
    <property type="nucleotide sequence ID" value="XM_062833293.1"/>
</dbReference>
<dbReference type="Proteomes" id="UP001285908">
    <property type="component" value="Unassembled WGS sequence"/>
</dbReference>
<proteinExistence type="predicted"/>
<name>A0AAJ0I3R2_9PEZI</name>
<organism evidence="2 3">
    <name type="scientific">Neurospora hispaniola</name>
    <dbReference type="NCBI Taxonomy" id="588809"/>
    <lineage>
        <taxon>Eukaryota</taxon>
        <taxon>Fungi</taxon>
        <taxon>Dikarya</taxon>
        <taxon>Ascomycota</taxon>
        <taxon>Pezizomycotina</taxon>
        <taxon>Sordariomycetes</taxon>
        <taxon>Sordariomycetidae</taxon>
        <taxon>Sordariales</taxon>
        <taxon>Sordariaceae</taxon>
        <taxon>Neurospora</taxon>
    </lineage>
</organism>
<evidence type="ECO:0000313" key="2">
    <source>
        <dbReference type="EMBL" id="KAK3489200.1"/>
    </source>
</evidence>
<feature type="region of interest" description="Disordered" evidence="1">
    <location>
        <begin position="146"/>
        <end position="165"/>
    </location>
</feature>